<organism evidence="2">
    <name type="scientific">Candidatus Moduliflexus flocculans</name>
    <dbReference type="NCBI Taxonomy" id="1499966"/>
    <lineage>
        <taxon>Bacteria</taxon>
        <taxon>Candidatus Moduliflexota</taxon>
        <taxon>Candidatus Moduliflexia</taxon>
        <taxon>Candidatus Moduliflexales</taxon>
        <taxon>Candidatus Moduliflexaceae</taxon>
    </lineage>
</organism>
<keyword evidence="1" id="KW-0812">Transmembrane</keyword>
<reference evidence="2" key="1">
    <citation type="journal article" date="2015" name="PeerJ">
        <title>First genomic representation of candidate bacterial phylum KSB3 points to enhanced environmental sensing as a trigger of wastewater bulking.</title>
        <authorList>
            <person name="Sekiguchi Y."/>
            <person name="Ohashi A."/>
            <person name="Parks D.H."/>
            <person name="Yamauchi T."/>
            <person name="Tyson G.W."/>
            <person name="Hugenholtz P."/>
        </authorList>
    </citation>
    <scope>NUCLEOTIDE SEQUENCE [LARGE SCALE GENOMIC DNA]</scope>
</reference>
<dbReference type="HOGENOM" id="CLU_3247687_0_0_0"/>
<feature type="transmembrane region" description="Helical" evidence="1">
    <location>
        <begin position="20"/>
        <end position="40"/>
    </location>
</feature>
<accession>A0A0S6VRY8</accession>
<keyword evidence="1" id="KW-1133">Transmembrane helix</keyword>
<keyword evidence="3" id="KW-1185">Reference proteome</keyword>
<proteinExistence type="predicted"/>
<evidence type="ECO:0000313" key="3">
    <source>
        <dbReference type="Proteomes" id="UP000030700"/>
    </source>
</evidence>
<dbReference type="Proteomes" id="UP000030700">
    <property type="component" value="Unassembled WGS sequence"/>
</dbReference>
<protein>
    <submittedName>
        <fullName evidence="2">Uncharacterized protein</fullName>
    </submittedName>
</protein>
<sequence length="42" mass="4833">MDDARKKVKKFGVFDAENKISMIFLAFLLLLVLDVCNPIFTQ</sequence>
<dbReference type="STRING" id="1499966.U14_01243"/>
<dbReference type="EMBL" id="DF820455">
    <property type="protein sequence ID" value="GAK50018.1"/>
    <property type="molecule type" value="Genomic_DNA"/>
</dbReference>
<dbReference type="AlphaFoldDB" id="A0A0S6VRY8"/>
<evidence type="ECO:0000256" key="1">
    <source>
        <dbReference type="SAM" id="Phobius"/>
    </source>
</evidence>
<evidence type="ECO:0000313" key="2">
    <source>
        <dbReference type="EMBL" id="GAK50018.1"/>
    </source>
</evidence>
<keyword evidence="1" id="KW-0472">Membrane</keyword>
<name>A0A0S6VRY8_9BACT</name>
<gene>
    <name evidence="2" type="ORF">U14_01243</name>
</gene>